<accession>A0A0C1EIK0</accession>
<protein>
    <submittedName>
        <fullName evidence="1">Uncharacterized protein</fullName>
    </submittedName>
</protein>
<evidence type="ECO:0000313" key="1">
    <source>
        <dbReference type="EMBL" id="KIA76434.1"/>
    </source>
</evidence>
<dbReference type="RefSeq" id="WP_039378076.1">
    <property type="nucleotide sequence ID" value="NZ_JSAM01000117.1"/>
</dbReference>
<proteinExistence type="predicted"/>
<reference evidence="1 2" key="1">
    <citation type="journal article" date="2014" name="Mol. Biol. Evol.">
        <title>Massive expansion of Ubiquitination-related gene families within the Chlamydiae.</title>
        <authorList>
            <person name="Domman D."/>
            <person name="Collingro A."/>
            <person name="Lagkouvardos I."/>
            <person name="Gehre L."/>
            <person name="Weinmaier T."/>
            <person name="Rattei T."/>
            <person name="Subtil A."/>
            <person name="Horn M."/>
        </authorList>
    </citation>
    <scope>NUCLEOTIDE SEQUENCE [LARGE SCALE GENOMIC DNA]</scope>
    <source>
        <strain evidence="1 2">OEW1</strain>
    </source>
</reference>
<organism evidence="1 2">
    <name type="scientific">Parachlamydia acanthamoebae</name>
    <dbReference type="NCBI Taxonomy" id="83552"/>
    <lineage>
        <taxon>Bacteria</taxon>
        <taxon>Pseudomonadati</taxon>
        <taxon>Chlamydiota</taxon>
        <taxon>Chlamydiia</taxon>
        <taxon>Parachlamydiales</taxon>
        <taxon>Parachlamydiaceae</taxon>
        <taxon>Parachlamydia</taxon>
    </lineage>
</organism>
<evidence type="ECO:0000313" key="2">
    <source>
        <dbReference type="Proteomes" id="UP000031307"/>
    </source>
</evidence>
<gene>
    <name evidence="1" type="ORF">DB43_AG00120</name>
</gene>
<name>A0A0C1EIK0_9BACT</name>
<dbReference type="EMBL" id="JSAM01000117">
    <property type="protein sequence ID" value="KIA76434.1"/>
    <property type="molecule type" value="Genomic_DNA"/>
</dbReference>
<dbReference type="Proteomes" id="UP000031307">
    <property type="component" value="Unassembled WGS sequence"/>
</dbReference>
<sequence>MHNNGISSYPLCPSPSYFGSGSSSAFLTERVKSLRSTIDKNNFLKLLELYKNGYLYEGKACLLAQDSEGKTFIECEQLLLEDRIQYLEILYEIYKNHELKDTIHLREVLLKVLDSYFYEHHTIPLCKEMFNDQKFLLNYPVGQCSVRHPVQIDFVRPLEFFFADISNTVRNIIHISVEVHFAQRKMNLDDYEQKNFEQDIADLQKHVIARLMGFHERQLMRNGAHQELKALDILRAEINNSLMHEVRFIVLQKIMRCDPFGCIKRTLMHAMRFAALQKIMRCNPWEKIDRIARPIFDRYLEMKFSRDQEFEISSIKVAQEVFDICYMKGEFDYFTIKEKEQAKSAIEERIDKLYWNVLQNRESTVFQGFLQQQMPLASRMEIQDAVQSQETAIPKLPILQIQDLCKTTIPNRFKLSSLPDLLMIVQDPCTLQDQREIHEFQERLEQFKQLPTSSQTLLREIQTYLISRILNLPNQFSRFSG</sequence>
<comment type="caution">
    <text evidence="1">The sequence shown here is derived from an EMBL/GenBank/DDBJ whole genome shotgun (WGS) entry which is preliminary data.</text>
</comment>
<dbReference type="PATRIC" id="fig|83552.4.peg.2406"/>
<dbReference type="AlphaFoldDB" id="A0A0C1EIK0"/>